<dbReference type="Proteomes" id="UP000076079">
    <property type="component" value="Chromosome"/>
</dbReference>
<evidence type="ECO:0000259" key="2">
    <source>
        <dbReference type="PROSITE" id="PS50837"/>
    </source>
</evidence>
<feature type="transmembrane region" description="Helical" evidence="1">
    <location>
        <begin position="748"/>
        <end position="770"/>
    </location>
</feature>
<feature type="transmembrane region" description="Helical" evidence="1">
    <location>
        <begin position="604"/>
        <end position="623"/>
    </location>
</feature>
<feature type="transmembrane region" description="Helical" evidence="1">
    <location>
        <begin position="651"/>
        <end position="673"/>
    </location>
</feature>
<dbReference type="KEGG" id="abac:LuPra_04302"/>
<feature type="transmembrane region" description="Helical" evidence="1">
    <location>
        <begin position="502"/>
        <end position="526"/>
    </location>
</feature>
<dbReference type="SUPFAM" id="SSF52540">
    <property type="entry name" value="P-loop containing nucleoside triphosphate hydrolases"/>
    <property type="match status" value="1"/>
</dbReference>
<reference evidence="4" key="2">
    <citation type="submission" date="2016-04" db="EMBL/GenBank/DDBJ databases">
        <title>First Complete Genome Sequence of a Subdivision 6 Acidobacterium.</title>
        <authorList>
            <person name="Huang S."/>
            <person name="Vieira S."/>
            <person name="Bunk B."/>
            <person name="Riedel T."/>
            <person name="Sproeer C."/>
            <person name="Overmann J."/>
        </authorList>
    </citation>
    <scope>NUCLEOTIDE SEQUENCE [LARGE SCALE GENOMIC DNA]</scope>
    <source>
        <strain evidence="4">DSM 100886 HEG_-6_39</strain>
    </source>
</reference>
<dbReference type="AlphaFoldDB" id="A0A143PQS4"/>
<evidence type="ECO:0000256" key="1">
    <source>
        <dbReference type="SAM" id="Phobius"/>
    </source>
</evidence>
<dbReference type="InterPro" id="IPR007111">
    <property type="entry name" value="NACHT_NTPase"/>
</dbReference>
<feature type="domain" description="NACHT" evidence="2">
    <location>
        <begin position="239"/>
        <end position="325"/>
    </location>
</feature>
<accession>A0A143PQS4</accession>
<organism evidence="3 4">
    <name type="scientific">Luteitalea pratensis</name>
    <dbReference type="NCBI Taxonomy" id="1855912"/>
    <lineage>
        <taxon>Bacteria</taxon>
        <taxon>Pseudomonadati</taxon>
        <taxon>Acidobacteriota</taxon>
        <taxon>Vicinamibacteria</taxon>
        <taxon>Vicinamibacterales</taxon>
        <taxon>Vicinamibacteraceae</taxon>
        <taxon>Luteitalea</taxon>
    </lineage>
</organism>
<dbReference type="InterPro" id="IPR027417">
    <property type="entry name" value="P-loop_NTPase"/>
</dbReference>
<reference evidence="3 4" key="1">
    <citation type="journal article" date="2016" name="Genome Announc.">
        <title>First Complete Genome Sequence of a Subdivision 6 Acidobacterium Strain.</title>
        <authorList>
            <person name="Huang S."/>
            <person name="Vieira S."/>
            <person name="Bunk B."/>
            <person name="Riedel T."/>
            <person name="Sproer C."/>
            <person name="Overmann J."/>
        </authorList>
    </citation>
    <scope>NUCLEOTIDE SEQUENCE [LARGE SCALE GENOMIC DNA]</scope>
    <source>
        <strain evidence="4">DSM 100886 HEG_-6_39</strain>
    </source>
</reference>
<dbReference type="InterPro" id="IPR025139">
    <property type="entry name" value="DUF4062"/>
</dbReference>
<keyword evidence="1" id="KW-0472">Membrane</keyword>
<dbReference type="PROSITE" id="PS50837">
    <property type="entry name" value="NACHT"/>
    <property type="match status" value="1"/>
</dbReference>
<evidence type="ECO:0000313" key="3">
    <source>
        <dbReference type="EMBL" id="AMY11057.1"/>
    </source>
</evidence>
<feature type="transmembrane region" description="Helical" evidence="1">
    <location>
        <begin position="718"/>
        <end position="736"/>
    </location>
</feature>
<evidence type="ECO:0000313" key="4">
    <source>
        <dbReference type="Proteomes" id="UP000076079"/>
    </source>
</evidence>
<dbReference type="STRING" id="1855912.LuPra_04302"/>
<keyword evidence="1" id="KW-0812">Transmembrane</keyword>
<protein>
    <submittedName>
        <fullName evidence="3">Putative NTPase (NACHT family)</fullName>
    </submittedName>
</protein>
<dbReference type="Pfam" id="PF05729">
    <property type="entry name" value="NACHT"/>
    <property type="match status" value="1"/>
</dbReference>
<dbReference type="RefSeq" id="WP_110172642.1">
    <property type="nucleotide sequence ID" value="NZ_CP015136.1"/>
</dbReference>
<dbReference type="OrthoDB" id="419058at2"/>
<gene>
    <name evidence="3" type="ORF">LuPra_04302</name>
</gene>
<keyword evidence="1" id="KW-1133">Transmembrane helix</keyword>
<dbReference type="EMBL" id="CP015136">
    <property type="protein sequence ID" value="AMY11057.1"/>
    <property type="molecule type" value="Genomic_DNA"/>
</dbReference>
<feature type="transmembrane region" description="Helical" evidence="1">
    <location>
        <begin position="564"/>
        <end position="584"/>
    </location>
</feature>
<sequence length="827" mass="90613">MIFERIRAFVSSSMEELEPERLAVKQALDELKIDAWLFERDAGARPESPALTFSKELDSADIYVGLFANKYGAYTVEEFELATTLGKDRLVYERRTALDGRDPRLEAFLARAGHVENGVTVRRFENASQLGAMVKDDLAAWQARRIRDQRTEMAQRRATPGRDVEQSQLEILRRKVEQFWVDGVLKHSLYDEVLIDLGIEGNTEAIDHPWATVLELPDHSTRELLRSRKIADIFEEAGRSLLVLGEPGAGKTTCLLDLARSLLASEHEGITPVVLNLSSFGSRSGPLFDWLTEEIRGRYQIPKQLCRRWLTEGRLLLLLDGLDEVNESRRADCVRAINAYVESHGAPGLVVCSRVAEYVALPDRIKAWGAIRLRPLEAAQIQSYLMQIGPRFAGLASALDNDESLRSLATSPLLLNVMALAYADASPEAPSASADTTPEKRRHALFDRYIQTMFARKGVREGLGTRPQTIAFLAWLARAMRGQGVTEYLVEQMQPSWLTKRWALAAYVVTGRTALALALTGAWGLYFSEGSIRFAAWAALSQALAVSLFELVMAGTGLSRTLGWLRPIGIWIASGLVVGVVVHVGLQTISPSPSDVSFSLDQVLLSALGSILIIAPLSIVLALKARLPLTKEIETFESVGWSRRSALKRSWGGVVVALGLMLLVENALSGLAAASGWRGYATVVAVGWLAGFGLGGVQPRALKTFSPNQGIRRTMLRAALVFAGCVGVVLALTFGSDFAKPGMWVGLAYIPGALGCAVFGGADIVLHYVLRLMLVISERTPRRLIGSLRQGVRLVFLRQVGGGFIFVHRLLLEHFAGLSTPAPRQPG</sequence>
<feature type="transmembrane region" description="Helical" evidence="1">
    <location>
        <begin position="679"/>
        <end position="697"/>
    </location>
</feature>
<dbReference type="Pfam" id="PF13271">
    <property type="entry name" value="DUF4062"/>
    <property type="match status" value="1"/>
</dbReference>
<keyword evidence="4" id="KW-1185">Reference proteome</keyword>
<dbReference type="Gene3D" id="3.40.50.300">
    <property type="entry name" value="P-loop containing nucleotide triphosphate hydrolases"/>
    <property type="match status" value="1"/>
</dbReference>
<name>A0A143PQS4_LUTPR</name>
<proteinExistence type="predicted"/>